<protein>
    <submittedName>
        <fullName evidence="2">Uncharacterized protein</fullName>
    </submittedName>
</protein>
<name>A0A0D3G845_9ORYZ</name>
<sequence>MRLPRGLAFFGSRAIGGLERQQPGRGKRDGRERESTGKTRVSGGEAAIPRALRSSGAPAGHGELADPINRGSGLRPRFGGRFTRIRFPYRLVFAFPLASISPWLDASDLSRFAWILPLAR</sequence>
<evidence type="ECO:0000313" key="2">
    <source>
        <dbReference type="EnsemblPlants" id="OBART05G17950.1"/>
    </source>
</evidence>
<dbReference type="EnsemblPlants" id="OBART05G17950.1">
    <property type="protein sequence ID" value="OBART05G17950.1"/>
    <property type="gene ID" value="OBART05G17950"/>
</dbReference>
<accession>A0A0D3G845</accession>
<feature type="compositionally biased region" description="Basic and acidic residues" evidence="1">
    <location>
        <begin position="26"/>
        <end position="37"/>
    </location>
</feature>
<dbReference type="HOGENOM" id="CLU_2053461_0_0_1"/>
<reference evidence="2" key="1">
    <citation type="journal article" date="2009" name="Rice">
        <title>De Novo Next Generation Sequencing of Plant Genomes.</title>
        <authorList>
            <person name="Rounsley S."/>
            <person name="Marri P.R."/>
            <person name="Yu Y."/>
            <person name="He R."/>
            <person name="Sisneros N."/>
            <person name="Goicoechea J.L."/>
            <person name="Lee S.J."/>
            <person name="Angelova A."/>
            <person name="Kudrna D."/>
            <person name="Luo M."/>
            <person name="Affourtit J."/>
            <person name="Desany B."/>
            <person name="Knight J."/>
            <person name="Niazi F."/>
            <person name="Egholm M."/>
            <person name="Wing R.A."/>
        </authorList>
    </citation>
    <scope>NUCLEOTIDE SEQUENCE [LARGE SCALE GENOMIC DNA]</scope>
    <source>
        <strain evidence="2">cv. IRGC 105608</strain>
    </source>
</reference>
<evidence type="ECO:0000256" key="1">
    <source>
        <dbReference type="SAM" id="MobiDB-lite"/>
    </source>
</evidence>
<keyword evidence="3" id="KW-1185">Reference proteome</keyword>
<dbReference type="Proteomes" id="UP000026960">
    <property type="component" value="Chromosome 5"/>
</dbReference>
<organism evidence="2">
    <name type="scientific">Oryza barthii</name>
    <dbReference type="NCBI Taxonomy" id="65489"/>
    <lineage>
        <taxon>Eukaryota</taxon>
        <taxon>Viridiplantae</taxon>
        <taxon>Streptophyta</taxon>
        <taxon>Embryophyta</taxon>
        <taxon>Tracheophyta</taxon>
        <taxon>Spermatophyta</taxon>
        <taxon>Magnoliopsida</taxon>
        <taxon>Liliopsida</taxon>
        <taxon>Poales</taxon>
        <taxon>Poaceae</taxon>
        <taxon>BOP clade</taxon>
        <taxon>Oryzoideae</taxon>
        <taxon>Oryzeae</taxon>
        <taxon>Oryzinae</taxon>
        <taxon>Oryza</taxon>
    </lineage>
</organism>
<proteinExistence type="predicted"/>
<feature type="region of interest" description="Disordered" evidence="1">
    <location>
        <begin position="15"/>
        <end position="74"/>
    </location>
</feature>
<reference evidence="2" key="2">
    <citation type="submission" date="2015-03" db="UniProtKB">
        <authorList>
            <consortium name="EnsemblPlants"/>
        </authorList>
    </citation>
    <scope>IDENTIFICATION</scope>
</reference>
<dbReference type="PaxDb" id="65489-OBART05G17950.1"/>
<dbReference type="Gramene" id="OBART05G17950.1">
    <property type="protein sequence ID" value="OBART05G17950.1"/>
    <property type="gene ID" value="OBART05G17950"/>
</dbReference>
<dbReference type="AlphaFoldDB" id="A0A0D3G845"/>
<evidence type="ECO:0000313" key="3">
    <source>
        <dbReference type="Proteomes" id="UP000026960"/>
    </source>
</evidence>